<comment type="subcellular location">
    <subcellularLocation>
        <location evidence="1">Cell membrane</location>
        <topology evidence="1">Multi-pass membrane protein</topology>
    </subcellularLocation>
</comment>
<dbReference type="Proteomes" id="UP000652198">
    <property type="component" value="Unassembled WGS sequence"/>
</dbReference>
<feature type="transmembrane region" description="Helical" evidence="7">
    <location>
        <begin position="42"/>
        <end position="58"/>
    </location>
</feature>
<evidence type="ECO:0000256" key="5">
    <source>
        <dbReference type="ARBA" id="ARBA00022989"/>
    </source>
</evidence>
<proteinExistence type="predicted"/>
<keyword evidence="3" id="KW-1003">Cell membrane</keyword>
<feature type="transmembrane region" description="Helical" evidence="7">
    <location>
        <begin position="472"/>
        <end position="491"/>
    </location>
</feature>
<dbReference type="Pfam" id="PF04632">
    <property type="entry name" value="FUSC"/>
    <property type="match status" value="1"/>
</dbReference>
<keyword evidence="5 7" id="KW-1133">Transmembrane helix</keyword>
<dbReference type="EMBL" id="WOEY01000134">
    <property type="protein sequence ID" value="NPT46486.1"/>
    <property type="molecule type" value="Genomic_DNA"/>
</dbReference>
<dbReference type="PANTHER" id="PTHR30509:SF9">
    <property type="entry name" value="MULTIDRUG RESISTANCE PROTEIN MDTO"/>
    <property type="match status" value="1"/>
</dbReference>
<dbReference type="PANTHER" id="PTHR30509">
    <property type="entry name" value="P-HYDROXYBENZOIC ACID EFFLUX PUMP SUBUNIT-RELATED"/>
    <property type="match status" value="1"/>
</dbReference>
<evidence type="ECO:0000256" key="4">
    <source>
        <dbReference type="ARBA" id="ARBA00022692"/>
    </source>
</evidence>
<evidence type="ECO:0000256" key="3">
    <source>
        <dbReference type="ARBA" id="ARBA00022475"/>
    </source>
</evidence>
<feature type="transmembrane region" description="Helical" evidence="7">
    <location>
        <begin position="447"/>
        <end position="465"/>
    </location>
</feature>
<feature type="transmembrane region" description="Helical" evidence="7">
    <location>
        <begin position="65"/>
        <end position="84"/>
    </location>
</feature>
<evidence type="ECO:0000256" key="1">
    <source>
        <dbReference type="ARBA" id="ARBA00004651"/>
    </source>
</evidence>
<gene>
    <name evidence="8" type="ORF">GNZ12_35260</name>
</gene>
<keyword evidence="9" id="KW-1185">Reference proteome</keyword>
<sequence length="690" mass="75785">MIAILKGTGFRFPSRLEWLFSLKTFIASMIALYIALKLELPRPYWAMASVYVVANPFVGATRSKAVYRAAGTAIGAAAAALLLPRFVEEPLIFSAIVALWSGLLVFASMHDRSARSYLFVLAGYTMPLVALSAVDSPYTVFDIAVSRTEEITVGIICASVVGSILFPVKLSSSLADRASGWFADATKFGQICLLSHDQTADMPTLRRRLVTLSNSLELVVSQLSYDHVTPLAIKQAQHLISRMQLFVVIGSAIIDSLSQLERDGRAIPADLQKAIDLVTQRFEKGQSSRNSLRHLRHDVANLARECLAAHAPDSANLASVFRRLRQFMDVWEDCLTLEAALREPNPSWRGALRHWRINTPKPYRDTPVLVFSALSAVLAIFVACCLWIYSGWTDGALGVTLAAVSCCFFATADDPAAQITQYFVAVCCSLVIAGIYVIEVLPHAQDFAILVVIFCVPFVLIGTVLPRPRFAVATALTAVHTATFLSIQGVFDINFDSFLNLNIAGVVGLLFAIIWMRLTKPFGPDLLVARHTRQSWSDIATAASLRPIANQRLFAARALDRLMQSVQRQTSSGNKESHPSSESLREARIIFSVLDLRRTQRRVTQDIQATLEGVFRNIESYFDTCVRHRHRKPIPAALLASIDNAMSEVSSPQSGAPSGGRERAKARGDIAFHLADLRIALVRGDNGEVN</sequence>
<feature type="transmembrane region" description="Helical" evidence="7">
    <location>
        <begin position="368"/>
        <end position="389"/>
    </location>
</feature>
<organism evidence="8 9">
    <name type="scientific">Paraburkholderia solitsugae</name>
    <dbReference type="NCBI Taxonomy" id="2675748"/>
    <lineage>
        <taxon>Bacteria</taxon>
        <taxon>Pseudomonadati</taxon>
        <taxon>Pseudomonadota</taxon>
        <taxon>Betaproteobacteria</taxon>
        <taxon>Burkholderiales</taxon>
        <taxon>Burkholderiaceae</taxon>
        <taxon>Paraburkholderia</taxon>
    </lineage>
</organism>
<comment type="caution">
    <text evidence="8">The sequence shown here is derived from an EMBL/GenBank/DDBJ whole genome shotgun (WGS) entry which is preliminary data.</text>
</comment>
<dbReference type="RefSeq" id="WP_172316586.1">
    <property type="nucleotide sequence ID" value="NZ_WOEY01000134.1"/>
</dbReference>
<evidence type="ECO:0000256" key="6">
    <source>
        <dbReference type="ARBA" id="ARBA00023136"/>
    </source>
</evidence>
<feature type="transmembrane region" description="Helical" evidence="7">
    <location>
        <begin position="16"/>
        <end position="36"/>
    </location>
</feature>
<evidence type="ECO:0000313" key="8">
    <source>
        <dbReference type="EMBL" id="NPT46486.1"/>
    </source>
</evidence>
<feature type="transmembrane region" description="Helical" evidence="7">
    <location>
        <begin position="90"/>
        <end position="109"/>
    </location>
</feature>
<feature type="transmembrane region" description="Helical" evidence="7">
    <location>
        <begin position="419"/>
        <end position="441"/>
    </location>
</feature>
<evidence type="ECO:0000256" key="2">
    <source>
        <dbReference type="ARBA" id="ARBA00022448"/>
    </source>
</evidence>
<dbReference type="InterPro" id="IPR006726">
    <property type="entry name" value="PHBA_efflux_AaeB/fusaric-R"/>
</dbReference>
<protein>
    <submittedName>
        <fullName evidence="8">FUSC family protein</fullName>
    </submittedName>
</protein>
<feature type="transmembrane region" description="Helical" evidence="7">
    <location>
        <begin position="151"/>
        <end position="168"/>
    </location>
</feature>
<keyword evidence="4 7" id="KW-0812">Transmembrane</keyword>
<name>A0ABX2C2A2_9BURK</name>
<feature type="transmembrane region" description="Helical" evidence="7">
    <location>
        <begin position="497"/>
        <end position="516"/>
    </location>
</feature>
<evidence type="ECO:0000313" key="9">
    <source>
        <dbReference type="Proteomes" id="UP000652198"/>
    </source>
</evidence>
<keyword evidence="2" id="KW-0813">Transport</keyword>
<keyword evidence="6 7" id="KW-0472">Membrane</keyword>
<evidence type="ECO:0000256" key="7">
    <source>
        <dbReference type="SAM" id="Phobius"/>
    </source>
</evidence>
<feature type="transmembrane region" description="Helical" evidence="7">
    <location>
        <begin position="116"/>
        <end position="139"/>
    </location>
</feature>
<reference evidence="8 9" key="1">
    <citation type="submission" date="2019-11" db="EMBL/GenBank/DDBJ databases">
        <title>Metabolism of dissolved organic matter in forest soils.</title>
        <authorList>
            <person name="Cyle K.T."/>
            <person name="Wilhelm R.C."/>
            <person name="Martinez C.E."/>
        </authorList>
    </citation>
    <scope>NUCLEOTIDE SEQUENCE [LARGE SCALE GENOMIC DNA]</scope>
    <source>
        <strain evidence="8 9">1N</strain>
    </source>
</reference>
<accession>A0ABX2C2A2</accession>